<sequence>MVSPACPGSSPGPPPGGTCLEHPPRKTVLLYTLLTSVSLLTVTLNLLVIISISHFWQLHTPTNILLRSLAVCDLGLGLVVMPVEGIRYIETCWLLGRIMCALSPYVFYCFISSSLGHMVLISIDRYLAICDPLIYSSRVTMTNVKICICLCWTCSVTYNGLILMDHIGQPDRFSSCHGECVVVVNQISGTIDMFMTFIGPCTVMAVLYIRVFVAALSQMRVIQSQAAATKARAAPTARKSQPKAARTLGILIVVFLMCYCPYYYPILAGENTSTSLPYFVILLWIMLVNSCLNPLIYAIFYPWFRKAIKLIITLRILQDNSREVKIL</sequence>
<evidence type="ECO:0000256" key="4">
    <source>
        <dbReference type="ARBA" id="ARBA00022989"/>
    </source>
</evidence>
<protein>
    <recommendedName>
        <fullName evidence="11">G-protein coupled receptors family 1 profile domain-containing protein</fullName>
    </recommendedName>
</protein>
<dbReference type="Pfam" id="PF00001">
    <property type="entry name" value="7tm_1"/>
    <property type="match status" value="1"/>
</dbReference>
<comment type="subcellular location">
    <subcellularLocation>
        <location evidence="1">Cell membrane</location>
        <topology evidence="1">Multi-pass membrane protein</topology>
    </subcellularLocation>
</comment>
<dbReference type="PROSITE" id="PS50262">
    <property type="entry name" value="G_PROTEIN_RECEP_F1_2"/>
    <property type="match status" value="1"/>
</dbReference>
<dbReference type="SMART" id="SM01381">
    <property type="entry name" value="7TM_GPCR_Srsx"/>
    <property type="match status" value="1"/>
</dbReference>
<keyword evidence="3 9" id="KW-0812">Transmembrane</keyword>
<dbReference type="Ensembl" id="ENSMALT00000024437.1">
    <property type="protein sequence ID" value="ENSMALP00000023982.1"/>
    <property type="gene ID" value="ENSMALG00000016729.1"/>
</dbReference>
<dbReference type="Proteomes" id="UP000261600">
    <property type="component" value="Unplaced"/>
</dbReference>
<dbReference type="PRINTS" id="PR00237">
    <property type="entry name" value="GPCRRHODOPSN"/>
</dbReference>
<feature type="transmembrane region" description="Helical" evidence="10">
    <location>
        <begin position="144"/>
        <end position="164"/>
    </location>
</feature>
<feature type="transmembrane region" description="Helical" evidence="10">
    <location>
        <begin position="64"/>
        <end position="85"/>
    </location>
</feature>
<accession>A0A3Q3K6L0</accession>
<proteinExistence type="inferred from homology"/>
<organism evidence="12 13">
    <name type="scientific">Monopterus albus</name>
    <name type="common">Swamp eel</name>
    <dbReference type="NCBI Taxonomy" id="43700"/>
    <lineage>
        <taxon>Eukaryota</taxon>
        <taxon>Metazoa</taxon>
        <taxon>Chordata</taxon>
        <taxon>Craniata</taxon>
        <taxon>Vertebrata</taxon>
        <taxon>Euteleostomi</taxon>
        <taxon>Actinopterygii</taxon>
        <taxon>Neopterygii</taxon>
        <taxon>Teleostei</taxon>
        <taxon>Neoteleostei</taxon>
        <taxon>Acanthomorphata</taxon>
        <taxon>Anabantaria</taxon>
        <taxon>Synbranchiformes</taxon>
        <taxon>Synbranchidae</taxon>
        <taxon>Monopterus</taxon>
    </lineage>
</organism>
<keyword evidence="4 10" id="KW-1133">Transmembrane helix</keyword>
<dbReference type="InterPro" id="IPR000276">
    <property type="entry name" value="GPCR_Rhodpsn"/>
</dbReference>
<evidence type="ECO:0000313" key="13">
    <source>
        <dbReference type="Proteomes" id="UP000261600"/>
    </source>
</evidence>
<keyword evidence="2" id="KW-1003">Cell membrane</keyword>
<dbReference type="InterPro" id="IPR017452">
    <property type="entry name" value="GPCR_Rhodpsn_7TM"/>
</dbReference>
<evidence type="ECO:0000259" key="11">
    <source>
        <dbReference type="PROSITE" id="PS50262"/>
    </source>
</evidence>
<evidence type="ECO:0000256" key="6">
    <source>
        <dbReference type="ARBA" id="ARBA00023136"/>
    </source>
</evidence>
<keyword evidence="7 9" id="KW-0675">Receptor</keyword>
<dbReference type="Gene3D" id="1.20.1070.10">
    <property type="entry name" value="Rhodopsin 7-helix transmembrane proteins"/>
    <property type="match status" value="1"/>
</dbReference>
<dbReference type="GO" id="GO:0005886">
    <property type="term" value="C:plasma membrane"/>
    <property type="evidence" value="ECO:0007669"/>
    <property type="project" value="UniProtKB-SubCell"/>
</dbReference>
<feature type="domain" description="G-protein coupled receptors family 1 profile" evidence="11">
    <location>
        <begin position="44"/>
        <end position="297"/>
    </location>
</feature>
<comment type="similarity">
    <text evidence="9">Belongs to the G-protein coupled receptor 1 family.</text>
</comment>
<evidence type="ECO:0000256" key="9">
    <source>
        <dbReference type="RuleBase" id="RU000688"/>
    </source>
</evidence>
<dbReference type="AlphaFoldDB" id="A0A3Q3K6L0"/>
<evidence type="ECO:0000256" key="3">
    <source>
        <dbReference type="ARBA" id="ARBA00022692"/>
    </source>
</evidence>
<evidence type="ECO:0000256" key="1">
    <source>
        <dbReference type="ARBA" id="ARBA00004651"/>
    </source>
</evidence>
<dbReference type="PROSITE" id="PS00237">
    <property type="entry name" value="G_PROTEIN_RECEP_F1_1"/>
    <property type="match status" value="1"/>
</dbReference>
<evidence type="ECO:0000256" key="2">
    <source>
        <dbReference type="ARBA" id="ARBA00022475"/>
    </source>
</evidence>
<dbReference type="InterPro" id="IPR050569">
    <property type="entry name" value="TAAR"/>
</dbReference>
<dbReference type="PANTHER" id="PTHR24249">
    <property type="entry name" value="HISTAMINE RECEPTOR-RELATED G-PROTEIN COUPLED RECEPTOR"/>
    <property type="match status" value="1"/>
</dbReference>
<dbReference type="PANTHER" id="PTHR24249:SF381">
    <property type="entry name" value="TRACE AMINE ASSOCIATED RECEPTOR 19P-RELATED"/>
    <property type="match status" value="1"/>
</dbReference>
<dbReference type="CDD" id="cd15055">
    <property type="entry name" value="7tmA_TAARs"/>
    <property type="match status" value="1"/>
</dbReference>
<keyword evidence="5 9" id="KW-0297">G-protein coupled receptor</keyword>
<feature type="transmembrane region" description="Helical" evidence="10">
    <location>
        <begin position="28"/>
        <end position="52"/>
    </location>
</feature>
<dbReference type="SUPFAM" id="SSF81321">
    <property type="entry name" value="Family A G protein-coupled receptor-like"/>
    <property type="match status" value="1"/>
</dbReference>
<feature type="transmembrane region" description="Helical" evidence="10">
    <location>
        <begin position="247"/>
        <end position="264"/>
    </location>
</feature>
<dbReference type="GO" id="GO:0001594">
    <property type="term" value="F:trace-amine receptor activity"/>
    <property type="evidence" value="ECO:0007669"/>
    <property type="project" value="TreeGrafter"/>
</dbReference>
<evidence type="ECO:0000256" key="5">
    <source>
        <dbReference type="ARBA" id="ARBA00023040"/>
    </source>
</evidence>
<feature type="transmembrane region" description="Helical" evidence="10">
    <location>
        <begin position="105"/>
        <end position="123"/>
    </location>
</feature>
<feature type="transmembrane region" description="Helical" evidence="10">
    <location>
        <begin position="276"/>
        <end position="300"/>
    </location>
</feature>
<evidence type="ECO:0000256" key="10">
    <source>
        <dbReference type="SAM" id="Phobius"/>
    </source>
</evidence>
<keyword evidence="13" id="KW-1185">Reference proteome</keyword>
<name>A0A3Q3K6L0_MONAL</name>
<keyword evidence="6 10" id="KW-0472">Membrane</keyword>
<evidence type="ECO:0000313" key="12">
    <source>
        <dbReference type="Ensembl" id="ENSMALP00000023982.1"/>
    </source>
</evidence>
<evidence type="ECO:0000256" key="7">
    <source>
        <dbReference type="ARBA" id="ARBA00023170"/>
    </source>
</evidence>
<feature type="transmembrane region" description="Helical" evidence="10">
    <location>
        <begin position="193"/>
        <end position="213"/>
    </location>
</feature>
<evidence type="ECO:0000256" key="8">
    <source>
        <dbReference type="ARBA" id="ARBA00023224"/>
    </source>
</evidence>
<dbReference type="FunFam" id="1.20.1070.10:FF:000279">
    <property type="entry name" value="Trace amine-associated receptor 16f"/>
    <property type="match status" value="1"/>
</dbReference>
<reference evidence="12" key="1">
    <citation type="submission" date="2025-08" db="UniProtKB">
        <authorList>
            <consortium name="Ensembl"/>
        </authorList>
    </citation>
    <scope>IDENTIFICATION</scope>
</reference>
<reference evidence="12" key="2">
    <citation type="submission" date="2025-09" db="UniProtKB">
        <authorList>
            <consortium name="Ensembl"/>
        </authorList>
    </citation>
    <scope>IDENTIFICATION</scope>
</reference>
<keyword evidence="8 9" id="KW-0807">Transducer</keyword>